<dbReference type="HOGENOM" id="CLU_3107729_0_0_1"/>
<protein>
    <submittedName>
        <fullName evidence="1">Uncharacterized protein</fullName>
    </submittedName>
</protein>
<dbReference type="Proteomes" id="UP000053989">
    <property type="component" value="Unassembled WGS sequence"/>
</dbReference>
<keyword evidence="2" id="KW-1185">Reference proteome</keyword>
<name>A0A0C3DGL4_9AGAM</name>
<reference evidence="2" key="2">
    <citation type="submission" date="2015-01" db="EMBL/GenBank/DDBJ databases">
        <title>Evolutionary Origins and Diversification of the Mycorrhizal Mutualists.</title>
        <authorList>
            <consortium name="DOE Joint Genome Institute"/>
            <consortium name="Mycorrhizal Genomics Consortium"/>
            <person name="Kohler A."/>
            <person name="Kuo A."/>
            <person name="Nagy L.G."/>
            <person name="Floudas D."/>
            <person name="Copeland A."/>
            <person name="Barry K.W."/>
            <person name="Cichocki N."/>
            <person name="Veneault-Fourrey C."/>
            <person name="LaButti K."/>
            <person name="Lindquist E.A."/>
            <person name="Lipzen A."/>
            <person name="Lundell T."/>
            <person name="Morin E."/>
            <person name="Murat C."/>
            <person name="Riley R."/>
            <person name="Ohm R."/>
            <person name="Sun H."/>
            <person name="Tunlid A."/>
            <person name="Henrissat B."/>
            <person name="Grigoriev I.V."/>
            <person name="Hibbett D.S."/>
            <person name="Martin F."/>
        </authorList>
    </citation>
    <scope>NUCLEOTIDE SEQUENCE [LARGE SCALE GENOMIC DNA]</scope>
    <source>
        <strain evidence="2">Foug A</strain>
    </source>
</reference>
<evidence type="ECO:0000313" key="1">
    <source>
        <dbReference type="EMBL" id="KIM55216.1"/>
    </source>
</evidence>
<sequence>MVDPTVMNTVLENGEKDRSCPEVSGRFQIRCRNAEATRSGRKIPPWTVARP</sequence>
<proteinExistence type="predicted"/>
<dbReference type="InParanoid" id="A0A0C3DGL4"/>
<reference evidence="1 2" key="1">
    <citation type="submission" date="2014-04" db="EMBL/GenBank/DDBJ databases">
        <authorList>
            <consortium name="DOE Joint Genome Institute"/>
            <person name="Kuo A."/>
            <person name="Kohler A."/>
            <person name="Nagy L.G."/>
            <person name="Floudas D."/>
            <person name="Copeland A."/>
            <person name="Barry K.W."/>
            <person name="Cichocki N."/>
            <person name="Veneault-Fourrey C."/>
            <person name="LaButti K."/>
            <person name="Lindquist E.A."/>
            <person name="Lipzen A."/>
            <person name="Lundell T."/>
            <person name="Morin E."/>
            <person name="Murat C."/>
            <person name="Sun H."/>
            <person name="Tunlid A."/>
            <person name="Henrissat B."/>
            <person name="Grigoriev I.V."/>
            <person name="Hibbett D.S."/>
            <person name="Martin F."/>
            <person name="Nordberg H.P."/>
            <person name="Cantor M.N."/>
            <person name="Hua S.X."/>
        </authorList>
    </citation>
    <scope>NUCLEOTIDE SEQUENCE [LARGE SCALE GENOMIC DNA]</scope>
    <source>
        <strain evidence="1 2">Foug A</strain>
    </source>
</reference>
<organism evidence="1 2">
    <name type="scientific">Scleroderma citrinum Foug A</name>
    <dbReference type="NCBI Taxonomy" id="1036808"/>
    <lineage>
        <taxon>Eukaryota</taxon>
        <taxon>Fungi</taxon>
        <taxon>Dikarya</taxon>
        <taxon>Basidiomycota</taxon>
        <taxon>Agaricomycotina</taxon>
        <taxon>Agaricomycetes</taxon>
        <taxon>Agaricomycetidae</taxon>
        <taxon>Boletales</taxon>
        <taxon>Sclerodermatineae</taxon>
        <taxon>Sclerodermataceae</taxon>
        <taxon>Scleroderma</taxon>
    </lineage>
</organism>
<dbReference type="AlphaFoldDB" id="A0A0C3DGL4"/>
<gene>
    <name evidence="1" type="ORF">SCLCIDRAFT_1221361</name>
</gene>
<accession>A0A0C3DGL4</accession>
<evidence type="ECO:0000313" key="2">
    <source>
        <dbReference type="Proteomes" id="UP000053989"/>
    </source>
</evidence>
<dbReference type="EMBL" id="KN822139">
    <property type="protein sequence ID" value="KIM55216.1"/>
    <property type="molecule type" value="Genomic_DNA"/>
</dbReference>